<dbReference type="RefSeq" id="WP_188910278.1">
    <property type="nucleotide sequence ID" value="NZ_BMMF01000003.1"/>
</dbReference>
<evidence type="ECO:0000313" key="2">
    <source>
        <dbReference type="EMBL" id="GGK25505.1"/>
    </source>
</evidence>
<gene>
    <name evidence="2" type="ORF">GCM10011322_10080</name>
</gene>
<comment type="caution">
    <text evidence="2">The sequence shown here is derived from an EMBL/GenBank/DDBJ whole genome shotgun (WGS) entry which is preliminary data.</text>
</comment>
<feature type="region of interest" description="Disordered" evidence="1">
    <location>
        <begin position="1"/>
        <end position="26"/>
    </location>
</feature>
<protein>
    <submittedName>
        <fullName evidence="2">Uncharacterized protein</fullName>
    </submittedName>
</protein>
<dbReference type="EMBL" id="BMMF01000003">
    <property type="protein sequence ID" value="GGK25505.1"/>
    <property type="molecule type" value="Genomic_DNA"/>
</dbReference>
<organism evidence="2 3">
    <name type="scientific">Salinarimonas ramus</name>
    <dbReference type="NCBI Taxonomy" id="690164"/>
    <lineage>
        <taxon>Bacteria</taxon>
        <taxon>Pseudomonadati</taxon>
        <taxon>Pseudomonadota</taxon>
        <taxon>Alphaproteobacteria</taxon>
        <taxon>Hyphomicrobiales</taxon>
        <taxon>Salinarimonadaceae</taxon>
        <taxon>Salinarimonas</taxon>
    </lineage>
</organism>
<keyword evidence="3" id="KW-1185">Reference proteome</keyword>
<proteinExistence type="predicted"/>
<evidence type="ECO:0000313" key="3">
    <source>
        <dbReference type="Proteomes" id="UP000600449"/>
    </source>
</evidence>
<accession>A0A917V2N6</accession>
<name>A0A917V2N6_9HYPH</name>
<evidence type="ECO:0000256" key="1">
    <source>
        <dbReference type="SAM" id="MobiDB-lite"/>
    </source>
</evidence>
<reference evidence="2 3" key="1">
    <citation type="journal article" date="2014" name="Int. J. Syst. Evol. Microbiol.">
        <title>Complete genome sequence of Corynebacterium casei LMG S-19264T (=DSM 44701T), isolated from a smear-ripened cheese.</title>
        <authorList>
            <consortium name="US DOE Joint Genome Institute (JGI-PGF)"/>
            <person name="Walter F."/>
            <person name="Albersmeier A."/>
            <person name="Kalinowski J."/>
            <person name="Ruckert C."/>
        </authorList>
    </citation>
    <scope>NUCLEOTIDE SEQUENCE [LARGE SCALE GENOMIC DNA]</scope>
    <source>
        <strain evidence="2 3">CGMCC 1.9161</strain>
    </source>
</reference>
<sequence>MKDLRRLPLSQVKGPTGVDGVRPGDRQDIDEREAARAFQQALRHEYLDHHLVKRRARDVVVGFEERVIVSGERAAETMSYLEDLVRISPTFRGVMDASLAQNDTIWIRVGWGGGYSWATIGAQDEKVYINLEQGDLLDLLIHECGHALAKLEDGPLGGFGPNQRFQAVVKREMEMAGAELKAYGLEVRQEPGPMREG</sequence>
<dbReference type="Proteomes" id="UP000600449">
    <property type="component" value="Unassembled WGS sequence"/>
</dbReference>
<dbReference type="AlphaFoldDB" id="A0A917V2N6"/>